<dbReference type="RefSeq" id="WP_189242989.1">
    <property type="nucleotide sequence ID" value="NZ_BMQP01000026.1"/>
</dbReference>
<keyword evidence="3" id="KW-1185">Reference proteome</keyword>
<comment type="caution">
    <text evidence="2">The sequence shown here is derived from an EMBL/GenBank/DDBJ whole genome shotgun (WGS) entry which is preliminary data.</text>
</comment>
<accession>A0A8J3S5Q8</accession>
<feature type="region of interest" description="Disordered" evidence="1">
    <location>
        <begin position="186"/>
        <end position="240"/>
    </location>
</feature>
<protein>
    <submittedName>
        <fullName evidence="2">Uncharacterized protein</fullName>
    </submittedName>
</protein>
<evidence type="ECO:0000313" key="3">
    <source>
        <dbReference type="Proteomes" id="UP000655044"/>
    </source>
</evidence>
<dbReference type="AlphaFoldDB" id="A0A8J3S5Q8"/>
<organism evidence="2 3">
    <name type="scientific">Planobispora rosea</name>
    <dbReference type="NCBI Taxonomy" id="35762"/>
    <lineage>
        <taxon>Bacteria</taxon>
        <taxon>Bacillati</taxon>
        <taxon>Actinomycetota</taxon>
        <taxon>Actinomycetes</taxon>
        <taxon>Streptosporangiales</taxon>
        <taxon>Streptosporangiaceae</taxon>
        <taxon>Planobispora</taxon>
    </lineage>
</organism>
<name>A0A8J3S5Q8_PLARO</name>
<evidence type="ECO:0000256" key="1">
    <source>
        <dbReference type="SAM" id="MobiDB-lite"/>
    </source>
</evidence>
<reference evidence="2" key="1">
    <citation type="submission" date="2021-01" db="EMBL/GenBank/DDBJ databases">
        <title>Whole genome shotgun sequence of Planobispora rosea NBRC 15558.</title>
        <authorList>
            <person name="Komaki H."/>
            <person name="Tamura T."/>
        </authorList>
    </citation>
    <scope>NUCLEOTIDE SEQUENCE</scope>
    <source>
        <strain evidence="2">NBRC 15558</strain>
    </source>
</reference>
<feature type="region of interest" description="Disordered" evidence="1">
    <location>
        <begin position="1"/>
        <end position="20"/>
    </location>
</feature>
<evidence type="ECO:0000313" key="2">
    <source>
        <dbReference type="EMBL" id="GIH86412.1"/>
    </source>
</evidence>
<dbReference type="Proteomes" id="UP000655044">
    <property type="component" value="Unassembled WGS sequence"/>
</dbReference>
<proteinExistence type="predicted"/>
<dbReference type="EMBL" id="BOOI01000046">
    <property type="protein sequence ID" value="GIH86412.1"/>
    <property type="molecule type" value="Genomic_DNA"/>
</dbReference>
<gene>
    <name evidence="2" type="ORF">Pro02_48200</name>
</gene>
<sequence length="298" mass="30799">MLPETSTPPPDHHDPRPAATGLDVTAWRAIPLGDPTRNPRCPWGIVAGDVTDPGGPALWIKISAADRPADVAAVLLAATRAYLGAGPQDAGDGPVPAPERSESEAIAIVQTHVAYAEAGELLELARTCPAPAVRAAGVRITASVERLRERLAAVLADARRQVDAETAPVAEPAPVDEHFQEIPAAAEESAVDQTAPLPAPVRPAARRRGGGAGRPAPATPRRAAAKTRPAARRSDADNGLAHGVSDRGMFAVVYPPTEAEAAVVRSLCARYGTTAAETAELIDMLGLDAQESQEAIAG</sequence>